<feature type="region of interest" description="Disordered" evidence="1">
    <location>
        <begin position="468"/>
        <end position="491"/>
    </location>
</feature>
<dbReference type="EMBL" id="JACGZW010000011">
    <property type="protein sequence ID" value="MBB1157682.1"/>
    <property type="molecule type" value="Genomic_DNA"/>
</dbReference>
<evidence type="ECO:0000256" key="2">
    <source>
        <dbReference type="SAM" id="SignalP"/>
    </source>
</evidence>
<reference evidence="4 5" key="1">
    <citation type="submission" date="2020-08" db="EMBL/GenBank/DDBJ databases">
        <title>Amycolatopsis sp. nov. DR6-1 isolated from Dendrobium heterocarpum.</title>
        <authorList>
            <person name="Tedsree N."/>
            <person name="Kuncharoen N."/>
            <person name="Likhitwitayawuid K."/>
            <person name="Tanasupawat S."/>
        </authorList>
    </citation>
    <scope>NUCLEOTIDE SEQUENCE [LARGE SCALE GENOMIC DNA]</scope>
    <source>
        <strain evidence="4 5">DR6-1</strain>
    </source>
</reference>
<sequence>MVVLLTAGLVTPSVAAAEGAPAVLGPVANARALGGADSAEKLKVLGEMGMLGDASRLLPLSDCSFVTEVGQRALAVGKKAVSETARLAWADGESACTRWIQELFFHALRSDQENEWGTLTLKQHAAEVVGLNATPQMLALGVKNFVFEVYNWAVSSGQSRVKAAALTAYRGASADQLTFLDVGVVEAHNQDVQDKIDQDDQKDQEQKALEKSRAAKRNALTVVRAQPTDELANLPDQQFISEIVRRAERDTNVYATALTAVLSEDAAVWKEFINAGIYRARDADLRRDAQQRAEADRRRVLEIRTKAAQSLVHPALVAAADSALAGGPAEVGNFLLYGQFQSLSQSFESGKQGKRGRYLNGNGSGVWLGPNKPGSAGNVTWTIRPGLANPDCHSFEMSGSLNFFLVPDGGSLSPNGNPLSSSVSVSPSDDSDAFRRKATWCVEKRSADTLAFKSAAYPNYYLRQQQDSSVGLGRSGPRCEATEPSRPGQIPPEICLPMWNPDNFAAETAWRIAVPNPPDTSSEITQRWLNDDALRARAGEPVDAEQADGSVRWRDYQHARLYWRQDTGVHEVRENILDAYLKRFGGHQFANFGPPVTDQSVTPDGIGRYNHFVNGGSIYWTQATGAYGVWGAIRTKWAEMGWERSFLGYPTSDEYAIPEGRRSTFQGGWIDWIAATGKIMVCAGSPGQSASCRPPA</sequence>
<dbReference type="InterPro" id="IPR036195">
    <property type="entry name" value="AbfB_ABD_sf"/>
</dbReference>
<comment type="caution">
    <text evidence="4">The sequence shown here is derived from an EMBL/GenBank/DDBJ whole genome shotgun (WGS) entry which is preliminary data.</text>
</comment>
<evidence type="ECO:0000313" key="5">
    <source>
        <dbReference type="Proteomes" id="UP000526734"/>
    </source>
</evidence>
<dbReference type="AlphaFoldDB" id="A0A7W3W3P6"/>
<dbReference type="GO" id="GO:0046373">
    <property type="term" value="P:L-arabinose metabolic process"/>
    <property type="evidence" value="ECO:0007669"/>
    <property type="project" value="InterPro"/>
</dbReference>
<dbReference type="Gene3D" id="2.80.10.50">
    <property type="match status" value="1"/>
</dbReference>
<accession>A0A7W3W3P6</accession>
<dbReference type="Pfam" id="PF08310">
    <property type="entry name" value="LGFP"/>
    <property type="match status" value="3"/>
</dbReference>
<evidence type="ECO:0000313" key="4">
    <source>
        <dbReference type="EMBL" id="MBB1157682.1"/>
    </source>
</evidence>
<dbReference type="SUPFAM" id="SSF110221">
    <property type="entry name" value="AbfB domain"/>
    <property type="match status" value="1"/>
</dbReference>
<evidence type="ECO:0000259" key="3">
    <source>
        <dbReference type="Pfam" id="PF05270"/>
    </source>
</evidence>
<name>A0A7W3W3P6_9PSEU</name>
<dbReference type="Proteomes" id="UP000526734">
    <property type="component" value="Unassembled WGS sequence"/>
</dbReference>
<dbReference type="InterPro" id="IPR013207">
    <property type="entry name" value="LGFP"/>
</dbReference>
<dbReference type="RefSeq" id="WP_182894513.1">
    <property type="nucleotide sequence ID" value="NZ_JACGZW010000011.1"/>
</dbReference>
<dbReference type="InterPro" id="IPR007934">
    <property type="entry name" value="AbfB_ABD"/>
</dbReference>
<keyword evidence="5" id="KW-1185">Reference proteome</keyword>
<gene>
    <name evidence="4" type="ORF">H4281_31435</name>
</gene>
<evidence type="ECO:0000256" key="1">
    <source>
        <dbReference type="SAM" id="MobiDB-lite"/>
    </source>
</evidence>
<dbReference type="GO" id="GO:0046556">
    <property type="term" value="F:alpha-L-arabinofuranosidase activity"/>
    <property type="evidence" value="ECO:0007669"/>
    <property type="project" value="InterPro"/>
</dbReference>
<dbReference type="Pfam" id="PF05270">
    <property type="entry name" value="AbfB"/>
    <property type="match status" value="1"/>
</dbReference>
<feature type="chain" id="PRO_5039202810" evidence="2">
    <location>
        <begin position="17"/>
        <end position="696"/>
    </location>
</feature>
<feature type="domain" description="Alpha-L-arabinofuranosidase B arabinose-binding" evidence="3">
    <location>
        <begin position="374"/>
        <end position="467"/>
    </location>
</feature>
<keyword evidence="2" id="KW-0732">Signal</keyword>
<protein>
    <submittedName>
        <fullName evidence="4">AbfB domain-containing protein</fullName>
    </submittedName>
</protein>
<proteinExistence type="predicted"/>
<organism evidence="4 5">
    <name type="scientific">Amycolatopsis dendrobii</name>
    <dbReference type="NCBI Taxonomy" id="2760662"/>
    <lineage>
        <taxon>Bacteria</taxon>
        <taxon>Bacillati</taxon>
        <taxon>Actinomycetota</taxon>
        <taxon>Actinomycetes</taxon>
        <taxon>Pseudonocardiales</taxon>
        <taxon>Pseudonocardiaceae</taxon>
        <taxon>Amycolatopsis</taxon>
    </lineage>
</organism>
<feature type="signal peptide" evidence="2">
    <location>
        <begin position="1"/>
        <end position="16"/>
    </location>
</feature>